<gene>
    <name evidence="3" type="ORF">ACFOY2_37585</name>
</gene>
<name>A0ABV8GIZ9_9ACTN</name>
<accession>A0ABV8GIZ9</accession>
<protein>
    <submittedName>
        <fullName evidence="3">Sigma factor-like helix-turn-helix DNA-binding protein</fullName>
    </submittedName>
</protein>
<sequence length="286" mass="31392">MIKGGSMPPSDVERIAAIEDPFQLLRVATERLNAAQDEVTELSRLRRRVIQDLHAQGLSYAQIAKEAGLTRGRIHQIRHTGPAPEGAFLGEGSVIVVTPLRLDVETGRSVVALDDMRSGKRLEDLARTYGLQISTDNVTVDGEIDLNRSGLLVICGPRMSPAMREAYGRDPVIGWDRDEKGWLLRDTRTGKVYRSGSQTYPQQAHDSAYLGRLPRPDGKGSFLAIAGIHPSGSLGVIQLLANETATLWGQVHDHRFSTVVAVEYDPATGEPVSVELASPLYRHEER</sequence>
<dbReference type="Proteomes" id="UP001595851">
    <property type="component" value="Unassembled WGS sequence"/>
</dbReference>
<evidence type="ECO:0000313" key="3">
    <source>
        <dbReference type="EMBL" id="MFC4012990.1"/>
    </source>
</evidence>
<dbReference type="InterPro" id="IPR013324">
    <property type="entry name" value="RNA_pol_sigma_r3/r4-like"/>
</dbReference>
<reference evidence="4" key="1">
    <citation type="journal article" date="2019" name="Int. J. Syst. Evol. Microbiol.">
        <title>The Global Catalogue of Microorganisms (GCM) 10K type strain sequencing project: providing services to taxonomists for standard genome sequencing and annotation.</title>
        <authorList>
            <consortium name="The Broad Institute Genomics Platform"/>
            <consortium name="The Broad Institute Genome Sequencing Center for Infectious Disease"/>
            <person name="Wu L."/>
            <person name="Ma J."/>
        </authorList>
    </citation>
    <scope>NUCLEOTIDE SEQUENCE [LARGE SCALE GENOMIC DNA]</scope>
    <source>
        <strain evidence="4">TBRC 1276</strain>
    </source>
</reference>
<feature type="coiled-coil region" evidence="1">
    <location>
        <begin position="25"/>
        <end position="52"/>
    </location>
</feature>
<proteinExistence type="predicted"/>
<comment type="caution">
    <text evidence="3">The sequence shown here is derived from an EMBL/GenBank/DDBJ whole genome shotgun (WGS) entry which is preliminary data.</text>
</comment>
<evidence type="ECO:0000256" key="1">
    <source>
        <dbReference type="SAM" id="Coils"/>
    </source>
</evidence>
<evidence type="ECO:0000259" key="2">
    <source>
        <dbReference type="Pfam" id="PF04545"/>
    </source>
</evidence>
<dbReference type="InterPro" id="IPR007630">
    <property type="entry name" value="RNA_pol_sigma70_r4"/>
</dbReference>
<dbReference type="Pfam" id="PF04545">
    <property type="entry name" value="Sigma70_r4"/>
    <property type="match status" value="1"/>
</dbReference>
<evidence type="ECO:0000313" key="4">
    <source>
        <dbReference type="Proteomes" id="UP001595851"/>
    </source>
</evidence>
<keyword evidence="4" id="KW-1185">Reference proteome</keyword>
<dbReference type="RefSeq" id="WP_379532874.1">
    <property type="nucleotide sequence ID" value="NZ_JBHSBI010000024.1"/>
</dbReference>
<dbReference type="EMBL" id="JBHSBI010000024">
    <property type="protein sequence ID" value="MFC4012990.1"/>
    <property type="molecule type" value="Genomic_DNA"/>
</dbReference>
<keyword evidence="1" id="KW-0175">Coiled coil</keyword>
<organism evidence="3 4">
    <name type="scientific">Nonomuraea purpurea</name>
    <dbReference type="NCBI Taxonomy" id="1849276"/>
    <lineage>
        <taxon>Bacteria</taxon>
        <taxon>Bacillati</taxon>
        <taxon>Actinomycetota</taxon>
        <taxon>Actinomycetes</taxon>
        <taxon>Streptosporangiales</taxon>
        <taxon>Streptosporangiaceae</taxon>
        <taxon>Nonomuraea</taxon>
    </lineage>
</organism>
<dbReference type="SUPFAM" id="SSF88659">
    <property type="entry name" value="Sigma3 and sigma4 domains of RNA polymerase sigma factors"/>
    <property type="match status" value="1"/>
</dbReference>
<feature type="domain" description="RNA polymerase sigma-70 region 4" evidence="2">
    <location>
        <begin position="42"/>
        <end position="80"/>
    </location>
</feature>